<sequence>MQQMTRPEFEAYERRVESALSSMERSLDESERASFEEIAAAAREVIGIRREHVELSERKQLEEAERRGITPEYYLVSEEQAARFGVHDAAIAHGTYTLLMDISQELEFARREDRDTAALEREEADAIRIAGELAASGNQSLRDDADRWPELREAIHVAEARQVIDELATARQVVDDARREMNDTDLVDEDLAMALSKGVELALNGNQHIRDYAEGDPQLNEWIDRGLRESADRMASQEAEGPHGEPVKALDEQRDDATASRDLARAKAQELLVEIAAARDLAPTAPAGELSELKAMKHQIQLEKHQSQLDSALWKAAVLTVNKANQYLREAAEKDQVLHDRIAHLEKRDASLIAGRDGLPVPDVARGDAEMLGAYELGLAKFKSDLVKGESGDTAHGRASGTSETAWAEFGQLEQALRTAREPFARRENDGSSPHEKALLGYANMAAALSPDNSFAEAITRHGEQAVREGNKILADLDVADAAFSYATNEVSRAGWSIVRERTTDEYRDVVGAVYRDTLEQYEGVMTRYARAALDGNTYLYELSKSEENLHVAIRDEVQSRQVRYPNLRFRDDHSAERHGEDAVHSAKELFAQIDDAAGAVRDLYQVREERQSGSPNYGSNQAEYDARVAKLDEAESRHDALLQRAAREALDSNSYMMEARNVMPDLNNEIHMESRRREEAQLARGDDAQGVPRQSDRTGHAAARSNDEYRADPPQQRMPRLRQIELELQERRDRERDARER</sequence>
<dbReference type="RefSeq" id="WP_209336455.1">
    <property type="nucleotide sequence ID" value="NZ_JAGIYY010000007.1"/>
</dbReference>
<name>A0A8J7RL66_9HYPH</name>
<evidence type="ECO:0000313" key="3">
    <source>
        <dbReference type="Proteomes" id="UP000666240"/>
    </source>
</evidence>
<feature type="compositionally biased region" description="Basic and acidic residues" evidence="1">
    <location>
        <begin position="240"/>
        <end position="259"/>
    </location>
</feature>
<accession>A0A8J7RL66</accession>
<dbReference type="EMBL" id="JAGIYY010000007">
    <property type="protein sequence ID" value="MBP0440426.1"/>
    <property type="molecule type" value="Genomic_DNA"/>
</dbReference>
<comment type="caution">
    <text evidence="2">The sequence shown here is derived from an EMBL/GenBank/DDBJ whole genome shotgun (WGS) entry which is preliminary data.</text>
</comment>
<evidence type="ECO:0000256" key="1">
    <source>
        <dbReference type="SAM" id="MobiDB-lite"/>
    </source>
</evidence>
<keyword evidence="3" id="KW-1185">Reference proteome</keyword>
<feature type="region of interest" description="Disordered" evidence="1">
    <location>
        <begin position="230"/>
        <end position="259"/>
    </location>
</feature>
<feature type="compositionally biased region" description="Basic and acidic residues" evidence="1">
    <location>
        <begin position="723"/>
        <end position="742"/>
    </location>
</feature>
<proteinExistence type="predicted"/>
<protein>
    <submittedName>
        <fullName evidence="2">Uncharacterized protein</fullName>
    </submittedName>
</protein>
<dbReference type="AlphaFoldDB" id="A0A8J7RL66"/>
<feature type="compositionally biased region" description="Basic and acidic residues" evidence="1">
    <location>
        <begin position="695"/>
        <end position="712"/>
    </location>
</feature>
<evidence type="ECO:0000313" key="2">
    <source>
        <dbReference type="EMBL" id="MBP0440426.1"/>
    </source>
</evidence>
<dbReference type="Proteomes" id="UP000666240">
    <property type="component" value="Unassembled WGS sequence"/>
</dbReference>
<reference evidence="2" key="1">
    <citation type="submission" date="2021-03" db="EMBL/GenBank/DDBJ databases">
        <title>Genome sequencing and assembly of Tianweitania sediminis.</title>
        <authorList>
            <person name="Chhetri G."/>
        </authorList>
    </citation>
    <scope>NUCLEOTIDE SEQUENCE</scope>
    <source>
        <strain evidence="2">Z8</strain>
    </source>
</reference>
<gene>
    <name evidence="2" type="ORF">J5Y06_17385</name>
</gene>
<feature type="compositionally biased region" description="Basic and acidic residues" evidence="1">
    <location>
        <begin position="675"/>
        <end position="688"/>
    </location>
</feature>
<organism evidence="2 3">
    <name type="scientific">Tianweitania sediminis</name>
    <dbReference type="NCBI Taxonomy" id="1502156"/>
    <lineage>
        <taxon>Bacteria</taxon>
        <taxon>Pseudomonadati</taxon>
        <taxon>Pseudomonadota</taxon>
        <taxon>Alphaproteobacteria</taxon>
        <taxon>Hyphomicrobiales</taxon>
        <taxon>Phyllobacteriaceae</taxon>
        <taxon>Tianweitania</taxon>
    </lineage>
</organism>
<feature type="region of interest" description="Disordered" evidence="1">
    <location>
        <begin position="675"/>
        <end position="742"/>
    </location>
</feature>